<dbReference type="EMBL" id="JALJOR010000013">
    <property type="protein sequence ID" value="KAK9806711.1"/>
    <property type="molecule type" value="Genomic_DNA"/>
</dbReference>
<feature type="region of interest" description="Disordered" evidence="1">
    <location>
        <begin position="50"/>
        <end position="134"/>
    </location>
</feature>
<dbReference type="InterPro" id="IPR023393">
    <property type="entry name" value="START-like_dom_sf"/>
</dbReference>
<organism evidence="2 3">
    <name type="scientific">[Myrmecia] bisecta</name>
    <dbReference type="NCBI Taxonomy" id="41462"/>
    <lineage>
        <taxon>Eukaryota</taxon>
        <taxon>Viridiplantae</taxon>
        <taxon>Chlorophyta</taxon>
        <taxon>core chlorophytes</taxon>
        <taxon>Trebouxiophyceae</taxon>
        <taxon>Trebouxiales</taxon>
        <taxon>Trebouxiaceae</taxon>
        <taxon>Myrmecia</taxon>
    </lineage>
</organism>
<gene>
    <name evidence="2" type="ORF">WJX72_000223</name>
</gene>
<sequence length="527" mass="57323">MQLAAGLAAGRSSSLAVTSKLGQECLHRPCTLLHRDCAGSTAASLRRIHPLQKSLQRSRATEVGCKLRGRQQPRPLRATSEDEAQPSSPPDTDEDTDRETGSPPDTDEDTDRDTGAGENESREGDASTSEPDELGFRYMEEREEDGALDENGMRFEGLLTGAQTTDYFPEDFFEDEERMRKTLAGIDVPQDVSALDDSEEYDSVPGEDDPDGLPWNQVGVQGGRTPGYTPFEAIVFGEEEVSHELVVHVDAPVSNVFQIWENRLNYCEWFDLIGQVALHRDDPRFASYFLFYKFGMTPVLELYSTLHRSHVVENELIVEESVDGMQLVVAAKFAEHENGGTDVTLNVGYVLPKPLETFVGVVAVWGDVNDILKENLYAMKLFVEGADLDELQAARATDLQHMDEMADERKLDAEKFQEGLAEALLEDLAPFLPLPMFGPASGKVGYASPRWYGPALGPASNDAWGASSLEGSNESEDVGPNGASSGPNGGSSGGDGGSVRAQSLSSAGPKGRGRPSTGRKGRQRKQS</sequence>
<dbReference type="Proteomes" id="UP001489004">
    <property type="component" value="Unassembled WGS sequence"/>
</dbReference>
<name>A0AAW1P6G3_9CHLO</name>
<feature type="compositionally biased region" description="Basic residues" evidence="1">
    <location>
        <begin position="511"/>
        <end position="527"/>
    </location>
</feature>
<evidence type="ECO:0000313" key="3">
    <source>
        <dbReference type="Proteomes" id="UP001489004"/>
    </source>
</evidence>
<accession>A0AAW1P6G3</accession>
<evidence type="ECO:0000256" key="1">
    <source>
        <dbReference type="SAM" id="MobiDB-lite"/>
    </source>
</evidence>
<evidence type="ECO:0000313" key="2">
    <source>
        <dbReference type="EMBL" id="KAK9806711.1"/>
    </source>
</evidence>
<dbReference type="InterPro" id="IPR047137">
    <property type="entry name" value="ORF3"/>
</dbReference>
<dbReference type="PANTHER" id="PTHR33824:SF7">
    <property type="entry name" value="POLYKETIDE CYCLASE_DEHYDRASE AND LIPID TRANSPORT SUPERFAMILY PROTEIN"/>
    <property type="match status" value="1"/>
</dbReference>
<feature type="region of interest" description="Disordered" evidence="1">
    <location>
        <begin position="463"/>
        <end position="527"/>
    </location>
</feature>
<keyword evidence="3" id="KW-1185">Reference proteome</keyword>
<dbReference type="SUPFAM" id="SSF55961">
    <property type="entry name" value="Bet v1-like"/>
    <property type="match status" value="1"/>
</dbReference>
<dbReference type="AlphaFoldDB" id="A0AAW1P6G3"/>
<feature type="compositionally biased region" description="Gly residues" evidence="1">
    <location>
        <begin position="487"/>
        <end position="497"/>
    </location>
</feature>
<comment type="caution">
    <text evidence="2">The sequence shown here is derived from an EMBL/GenBank/DDBJ whole genome shotgun (WGS) entry which is preliminary data.</text>
</comment>
<protein>
    <submittedName>
        <fullName evidence="2">Uncharacterized protein</fullName>
    </submittedName>
</protein>
<dbReference type="PANTHER" id="PTHR33824">
    <property type="entry name" value="POLYKETIDE CYCLASE/DEHYDRASE AND LIPID TRANSPORT SUPERFAMILY PROTEIN"/>
    <property type="match status" value="1"/>
</dbReference>
<proteinExistence type="predicted"/>
<dbReference type="Gene3D" id="3.30.530.20">
    <property type="match status" value="1"/>
</dbReference>
<reference evidence="2 3" key="1">
    <citation type="journal article" date="2024" name="Nat. Commun.">
        <title>Phylogenomics reveals the evolutionary origins of lichenization in chlorophyte algae.</title>
        <authorList>
            <person name="Puginier C."/>
            <person name="Libourel C."/>
            <person name="Otte J."/>
            <person name="Skaloud P."/>
            <person name="Haon M."/>
            <person name="Grisel S."/>
            <person name="Petersen M."/>
            <person name="Berrin J.G."/>
            <person name="Delaux P.M."/>
            <person name="Dal Grande F."/>
            <person name="Keller J."/>
        </authorList>
    </citation>
    <scope>NUCLEOTIDE SEQUENCE [LARGE SCALE GENOMIC DNA]</scope>
    <source>
        <strain evidence="2 3">SAG 2043</strain>
    </source>
</reference>
<feature type="compositionally biased region" description="Basic and acidic residues" evidence="1">
    <location>
        <begin position="112"/>
        <end position="125"/>
    </location>
</feature>